<evidence type="ECO:0000313" key="3">
    <source>
        <dbReference type="Proteomes" id="UP001152795"/>
    </source>
</evidence>
<keyword evidence="3" id="KW-1185">Reference proteome</keyword>
<gene>
    <name evidence="2" type="ORF">PACLA_8A008785</name>
</gene>
<organism evidence="2 3">
    <name type="scientific">Paramuricea clavata</name>
    <name type="common">Red gorgonian</name>
    <name type="synonym">Violescent sea-whip</name>
    <dbReference type="NCBI Taxonomy" id="317549"/>
    <lineage>
        <taxon>Eukaryota</taxon>
        <taxon>Metazoa</taxon>
        <taxon>Cnidaria</taxon>
        <taxon>Anthozoa</taxon>
        <taxon>Octocorallia</taxon>
        <taxon>Malacalcyonacea</taxon>
        <taxon>Plexauridae</taxon>
        <taxon>Paramuricea</taxon>
    </lineage>
</organism>
<feature type="region of interest" description="Disordered" evidence="1">
    <location>
        <begin position="20"/>
        <end position="42"/>
    </location>
</feature>
<accession>A0A7D9LUJ4</accession>
<evidence type="ECO:0000256" key="1">
    <source>
        <dbReference type="SAM" id="MobiDB-lite"/>
    </source>
</evidence>
<dbReference type="Proteomes" id="UP001152795">
    <property type="component" value="Unassembled WGS sequence"/>
</dbReference>
<proteinExistence type="predicted"/>
<reference evidence="2" key="1">
    <citation type="submission" date="2020-04" db="EMBL/GenBank/DDBJ databases">
        <authorList>
            <person name="Alioto T."/>
            <person name="Alioto T."/>
            <person name="Gomez Garrido J."/>
        </authorList>
    </citation>
    <scope>NUCLEOTIDE SEQUENCE</scope>
    <source>
        <strain evidence="2">A484AB</strain>
    </source>
</reference>
<evidence type="ECO:0000313" key="2">
    <source>
        <dbReference type="EMBL" id="CAB4038593.1"/>
    </source>
</evidence>
<sequence>MDDWEDTLTSDFYDVEESILEQPASSNTSPVEPVGGNAQPVHEMPGESVLQEAAVGHEDLTASGNNTIILDGGVSQDLACNSAAPDEPKVCVTKISFNGSKTKANYDLSSPQ</sequence>
<comment type="caution">
    <text evidence="2">The sequence shown here is derived from an EMBL/GenBank/DDBJ whole genome shotgun (WGS) entry which is preliminary data.</text>
</comment>
<dbReference type="EMBL" id="CACRXK020024378">
    <property type="protein sequence ID" value="CAB4038593.1"/>
    <property type="molecule type" value="Genomic_DNA"/>
</dbReference>
<dbReference type="AlphaFoldDB" id="A0A7D9LUJ4"/>
<protein>
    <submittedName>
        <fullName evidence="2">Uncharacterized protein</fullName>
    </submittedName>
</protein>
<name>A0A7D9LUJ4_PARCT</name>